<protein>
    <submittedName>
        <fullName evidence="4">TetR/AcrR family transcriptional regulator</fullName>
    </submittedName>
</protein>
<dbReference type="SUPFAM" id="SSF46689">
    <property type="entry name" value="Homeodomain-like"/>
    <property type="match status" value="1"/>
</dbReference>
<dbReference type="InterPro" id="IPR001647">
    <property type="entry name" value="HTH_TetR"/>
</dbReference>
<dbReference type="RefSeq" id="WP_209627716.1">
    <property type="nucleotide sequence ID" value="NZ_PRDG01000002.1"/>
</dbReference>
<evidence type="ECO:0000259" key="3">
    <source>
        <dbReference type="PROSITE" id="PS50977"/>
    </source>
</evidence>
<dbReference type="EMBL" id="PRDG01000002">
    <property type="protein sequence ID" value="MBP2623236.1"/>
    <property type="molecule type" value="Genomic_DNA"/>
</dbReference>
<dbReference type="Pfam" id="PF00440">
    <property type="entry name" value="TetR_N"/>
    <property type="match status" value="1"/>
</dbReference>
<reference evidence="4 5" key="1">
    <citation type="submission" date="2018-02" db="EMBL/GenBank/DDBJ databases">
        <title>Draft genome sequence of Streptococcus oricebi CCUG 70868T type strain.</title>
        <authorList>
            <person name="Mendez V."/>
            <person name="Salva-Serra F."/>
            <person name="Jaen-Luchoro D."/>
            <person name="Gonzales-Siles L."/>
            <person name="Karlsson R."/>
            <person name="Engstrom-Jakobsson H."/>
            <person name="Busquets A."/>
            <person name="Gomila M."/>
            <person name="Pineiro-Iglesias B."/>
            <person name="Bennasar-Figueras A."/>
            <person name="Seeger M."/>
            <person name="Moore E."/>
        </authorList>
    </citation>
    <scope>NUCLEOTIDE SEQUENCE [LARGE SCALE GENOMIC DNA]</scope>
    <source>
        <strain evidence="4 5">CCUG 70868</strain>
    </source>
</reference>
<comment type="caution">
    <text evidence="4">The sequence shown here is derived from an EMBL/GenBank/DDBJ whole genome shotgun (WGS) entry which is preliminary data.</text>
</comment>
<evidence type="ECO:0000313" key="5">
    <source>
        <dbReference type="Proteomes" id="UP001519296"/>
    </source>
</evidence>
<dbReference type="InterPro" id="IPR041483">
    <property type="entry name" value="TetR_C_34"/>
</dbReference>
<dbReference type="PROSITE" id="PS50977">
    <property type="entry name" value="HTH_TETR_2"/>
    <property type="match status" value="1"/>
</dbReference>
<dbReference type="Gene3D" id="1.10.357.10">
    <property type="entry name" value="Tetracycline Repressor, domain 2"/>
    <property type="match status" value="1"/>
</dbReference>
<evidence type="ECO:0000256" key="2">
    <source>
        <dbReference type="PROSITE-ProRule" id="PRU00335"/>
    </source>
</evidence>
<organism evidence="4 5">
    <name type="scientific">Streptococcus oricebi</name>
    <dbReference type="NCBI Taxonomy" id="1547447"/>
    <lineage>
        <taxon>Bacteria</taxon>
        <taxon>Bacillati</taxon>
        <taxon>Bacillota</taxon>
        <taxon>Bacilli</taxon>
        <taxon>Lactobacillales</taxon>
        <taxon>Streptococcaceae</taxon>
        <taxon>Streptococcus</taxon>
    </lineage>
</organism>
<feature type="domain" description="HTH tetR-type" evidence="3">
    <location>
        <begin position="12"/>
        <end position="72"/>
    </location>
</feature>
<dbReference type="InterPro" id="IPR009057">
    <property type="entry name" value="Homeodomain-like_sf"/>
</dbReference>
<keyword evidence="1 2" id="KW-0238">DNA-binding</keyword>
<dbReference type="Proteomes" id="UP001519296">
    <property type="component" value="Unassembled WGS sequence"/>
</dbReference>
<accession>A0ABS5B327</accession>
<dbReference type="PRINTS" id="PR00455">
    <property type="entry name" value="HTHTETR"/>
</dbReference>
<name>A0ABS5B327_9STRE</name>
<feature type="DNA-binding region" description="H-T-H motif" evidence="2">
    <location>
        <begin position="35"/>
        <end position="54"/>
    </location>
</feature>
<sequence length="216" mass="25432">MKEGETTEFKTEKRAQEILEATKQLYQRESYRDINLKKISQVTSFSRPSIYNYFHSKEEIFLTLLTLEYENWAQAILAFKDKYEGKKLSRLDFADFLAQSLEDRPLMLKLIANNIADFEEKSRMELIISFKRAYAQTLSAVESSLATLFPTISAPERQVFIYAFFPYLFGLHAYAVGTKKQRQALEELQIDYTFYSVYELAFQLLKKLLEIKKEQD</sequence>
<evidence type="ECO:0000256" key="1">
    <source>
        <dbReference type="ARBA" id="ARBA00023125"/>
    </source>
</evidence>
<proteinExistence type="predicted"/>
<dbReference type="Pfam" id="PF17929">
    <property type="entry name" value="TetR_C_34"/>
    <property type="match status" value="1"/>
</dbReference>
<gene>
    <name evidence="4" type="ORF">C4K46_04710</name>
</gene>
<keyword evidence="5" id="KW-1185">Reference proteome</keyword>
<evidence type="ECO:0000313" key="4">
    <source>
        <dbReference type="EMBL" id="MBP2623236.1"/>
    </source>
</evidence>